<dbReference type="GO" id="GO:0016989">
    <property type="term" value="F:sigma factor antagonist activity"/>
    <property type="evidence" value="ECO:0007669"/>
    <property type="project" value="TreeGrafter"/>
</dbReference>
<dbReference type="STRING" id="1736674.APS56_15715"/>
<dbReference type="AlphaFoldDB" id="A0A0P0DC14"/>
<dbReference type="Pfam" id="PF04773">
    <property type="entry name" value="FecR"/>
    <property type="match status" value="1"/>
</dbReference>
<dbReference type="InterPro" id="IPR006860">
    <property type="entry name" value="FecR"/>
</dbReference>
<keyword evidence="1" id="KW-0812">Transmembrane</keyword>
<dbReference type="Pfam" id="PF16344">
    <property type="entry name" value="FecR_C"/>
    <property type="match status" value="1"/>
</dbReference>
<keyword evidence="5" id="KW-1185">Reference proteome</keyword>
<dbReference type="Proteomes" id="UP000057981">
    <property type="component" value="Chromosome"/>
</dbReference>
<accession>A0A0P0DC14</accession>
<keyword evidence="1" id="KW-0472">Membrane</keyword>
<reference evidence="4 5" key="1">
    <citation type="submission" date="2015-10" db="EMBL/GenBank/DDBJ databases">
        <authorList>
            <person name="Gilbert D.G."/>
        </authorList>
    </citation>
    <scope>NUCLEOTIDE SEQUENCE [LARGE SCALE GENOMIC DNA]</scope>
    <source>
        <strain evidence="5">HZ-22</strain>
    </source>
</reference>
<organism evidence="4 5">
    <name type="scientific">Pseudalgibacter alginicilyticus</name>
    <dbReference type="NCBI Taxonomy" id="1736674"/>
    <lineage>
        <taxon>Bacteria</taxon>
        <taxon>Pseudomonadati</taxon>
        <taxon>Bacteroidota</taxon>
        <taxon>Flavobacteriia</taxon>
        <taxon>Flavobacteriales</taxon>
        <taxon>Flavobacteriaceae</taxon>
        <taxon>Pseudalgibacter</taxon>
    </lineage>
</organism>
<dbReference type="PANTHER" id="PTHR30273">
    <property type="entry name" value="PERIPLASMIC SIGNAL SENSOR AND SIGMA FACTOR ACTIVATOR FECR-RELATED"/>
    <property type="match status" value="1"/>
</dbReference>
<proteinExistence type="predicted"/>
<dbReference type="InterPro" id="IPR012373">
    <property type="entry name" value="Ferrdict_sens_TM"/>
</dbReference>
<dbReference type="PATRIC" id="fig|1736674.3.peg.3216"/>
<sequence>MKINTILLKKIESNLSGEEELKFQKWLEKSEKNKELYNLLLLLKAEKKHIKIISDLDVNVAWKSIQEKSYPTKQTSVNYLNKRVLKFAVAASVLLLITATFIYKITSKGGSAIQNTPIIVNNTIKKGTDKAILTLEDGTEVVLNNKESFNTSKLSSNGKQIVYKSGHKVHKDIQYNYLTIPRGGQYFVKLSDGTQVWLNSESKLKYPVSFVEGETREVELVYGEAYFDVSPSETNKGASFLVNHDQQEIQVLGTEFNIKAYKADKNIYTTLVEGKVAISTGISQESLLPNQQSIYNTLNHSLVISEINVKPEISWKDGVFIFESKELKGIMLVLSRWYDMDVVFDTEKLENQKFTGLINKNYGIQDIMSVMKDTDVINTYSINGKTITLK</sequence>
<dbReference type="KEGG" id="ahz:APS56_15715"/>
<dbReference type="EMBL" id="CP012898">
    <property type="protein sequence ID" value="ALJ06492.1"/>
    <property type="molecule type" value="Genomic_DNA"/>
</dbReference>
<dbReference type="OrthoDB" id="649666at2"/>
<feature type="transmembrane region" description="Helical" evidence="1">
    <location>
        <begin position="84"/>
        <end position="103"/>
    </location>
</feature>
<evidence type="ECO:0000259" key="2">
    <source>
        <dbReference type="Pfam" id="PF04773"/>
    </source>
</evidence>
<name>A0A0P0DC14_9FLAO</name>
<dbReference type="Gene3D" id="3.55.50.30">
    <property type="match status" value="1"/>
</dbReference>
<protein>
    <recommendedName>
        <fullName evidence="6">Anti-sigma factor</fullName>
    </recommendedName>
</protein>
<dbReference type="PANTHER" id="PTHR30273:SF2">
    <property type="entry name" value="PROTEIN FECR"/>
    <property type="match status" value="1"/>
</dbReference>
<dbReference type="InterPro" id="IPR032508">
    <property type="entry name" value="FecR_C"/>
</dbReference>
<dbReference type="Gene3D" id="2.60.120.1440">
    <property type="match status" value="1"/>
</dbReference>
<dbReference type="RefSeq" id="WP_054730585.1">
    <property type="nucleotide sequence ID" value="NZ_CP012898.1"/>
</dbReference>
<feature type="domain" description="FecR protein" evidence="2">
    <location>
        <begin position="182"/>
        <end position="276"/>
    </location>
</feature>
<feature type="domain" description="Protein FecR C-terminal" evidence="3">
    <location>
        <begin position="320"/>
        <end position="389"/>
    </location>
</feature>
<evidence type="ECO:0000256" key="1">
    <source>
        <dbReference type="SAM" id="Phobius"/>
    </source>
</evidence>
<gene>
    <name evidence="4" type="ORF">APS56_15715</name>
</gene>
<evidence type="ECO:0000313" key="5">
    <source>
        <dbReference type="Proteomes" id="UP000057981"/>
    </source>
</evidence>
<keyword evidence="1" id="KW-1133">Transmembrane helix</keyword>
<evidence type="ECO:0008006" key="6">
    <source>
        <dbReference type="Google" id="ProtNLM"/>
    </source>
</evidence>
<evidence type="ECO:0000259" key="3">
    <source>
        <dbReference type="Pfam" id="PF16344"/>
    </source>
</evidence>
<evidence type="ECO:0000313" key="4">
    <source>
        <dbReference type="EMBL" id="ALJ06492.1"/>
    </source>
</evidence>